<sequence length="271" mass="30735">MQRNFKEFKITVDPVRDDFLRAKGPGQRNLLLGRAVFEFASDLEHLDTIQQEFVDGSHRPLIRQNWQDSTADYSDPTQLLIQGQQVMQNWERPLMKVLAENAAANGGDLLEVGFGMGISATYVQDAGVRSHTLIEINSEVKAEFEKWRSQWPDRDIRLELGAWQDVLGGLGQYDAILYDTYPTDEREFARTLGPKAIVLAAEFFEHAAAHLRPGGVFSYYTNEIDSLSRAHQRALLEHFSSFRVEVVRDLKPPADCTYWWAGTMAAVTAVK</sequence>
<dbReference type="GO" id="GO:0032259">
    <property type="term" value="P:methylation"/>
    <property type="evidence" value="ECO:0007669"/>
    <property type="project" value="UniProtKB-KW"/>
</dbReference>
<dbReference type="CDD" id="cd02440">
    <property type="entry name" value="AdoMet_MTases"/>
    <property type="match status" value="1"/>
</dbReference>
<dbReference type="AlphaFoldDB" id="A0A1W2M3R9"/>
<dbReference type="SUPFAM" id="SSF53335">
    <property type="entry name" value="S-adenosyl-L-methionine-dependent methyltransferases"/>
    <property type="match status" value="1"/>
</dbReference>
<dbReference type="GO" id="GO:0006601">
    <property type="term" value="P:creatine biosynthetic process"/>
    <property type="evidence" value="ECO:0007669"/>
    <property type="project" value="TreeGrafter"/>
</dbReference>
<dbReference type="InterPro" id="IPR051038">
    <property type="entry name" value="RMT2/GAMT_Mtase"/>
</dbReference>
<gene>
    <name evidence="1" type="ORF">AVR91_0204020</name>
</gene>
<reference evidence="1 2" key="1">
    <citation type="submission" date="2016-12" db="EMBL/GenBank/DDBJ databases">
        <title>Amycolatopsis keratiniphila subsp. keratiniphila genome sequencing and assembly.</title>
        <authorList>
            <person name="Mayilraj S."/>
            <person name="Kaur N."/>
        </authorList>
    </citation>
    <scope>NUCLEOTIDE SEQUENCE [LARGE SCALE GENOMIC DNA]</scope>
    <source>
        <strain evidence="1 2">DSM 44409</strain>
    </source>
</reference>
<name>A0A1W2M3R9_9PSEU</name>
<comment type="caution">
    <text evidence="1">The sequence shown here is derived from an EMBL/GenBank/DDBJ whole genome shotgun (WGS) entry which is preliminary data.</text>
</comment>
<dbReference type="PANTHER" id="PTHR32379">
    <property type="entry name" value="GUANIDINOACETATE N-METHYLTRANSFERASE"/>
    <property type="match status" value="1"/>
</dbReference>
<dbReference type="EMBL" id="LQMT02000005">
    <property type="protein sequence ID" value="ONF74453.1"/>
    <property type="molecule type" value="Genomic_DNA"/>
</dbReference>
<evidence type="ECO:0000313" key="2">
    <source>
        <dbReference type="Proteomes" id="UP000076660"/>
    </source>
</evidence>
<proteinExistence type="predicted"/>
<accession>A0A1W2M3R9</accession>
<evidence type="ECO:0000313" key="1">
    <source>
        <dbReference type="EMBL" id="ONF74453.1"/>
    </source>
</evidence>
<dbReference type="Proteomes" id="UP000076660">
    <property type="component" value="Unassembled WGS sequence"/>
</dbReference>
<dbReference type="InterPro" id="IPR029063">
    <property type="entry name" value="SAM-dependent_MTases_sf"/>
</dbReference>
<dbReference type="PANTHER" id="PTHR32379:SF1">
    <property type="entry name" value="GUANIDINOACETATE N-METHYLTRANSFERASE"/>
    <property type="match status" value="1"/>
</dbReference>
<keyword evidence="1" id="KW-0489">Methyltransferase</keyword>
<dbReference type="GO" id="GO:0005737">
    <property type="term" value="C:cytoplasm"/>
    <property type="evidence" value="ECO:0007669"/>
    <property type="project" value="TreeGrafter"/>
</dbReference>
<dbReference type="GO" id="GO:0030731">
    <property type="term" value="F:guanidinoacetate N-methyltransferase activity"/>
    <property type="evidence" value="ECO:0007669"/>
    <property type="project" value="TreeGrafter"/>
</dbReference>
<dbReference type="OrthoDB" id="9804312at2"/>
<organism evidence="1 2">
    <name type="scientific">Amycolatopsis keratiniphila subsp. keratiniphila</name>
    <dbReference type="NCBI Taxonomy" id="227715"/>
    <lineage>
        <taxon>Bacteria</taxon>
        <taxon>Bacillati</taxon>
        <taxon>Actinomycetota</taxon>
        <taxon>Actinomycetes</taxon>
        <taxon>Pseudonocardiales</taxon>
        <taxon>Pseudonocardiaceae</taxon>
        <taxon>Amycolatopsis</taxon>
        <taxon>Amycolatopsis japonica group</taxon>
    </lineage>
</organism>
<keyword evidence="1" id="KW-0808">Transferase</keyword>
<dbReference type="Gene3D" id="3.40.50.150">
    <property type="entry name" value="Vaccinia Virus protein VP39"/>
    <property type="match status" value="1"/>
</dbReference>
<protein>
    <submittedName>
        <fullName evidence="1">Methyltransferase</fullName>
    </submittedName>
</protein>